<keyword evidence="2" id="KW-1185">Reference proteome</keyword>
<dbReference type="KEGG" id="kol:Kole_1494"/>
<dbReference type="Gene3D" id="2.60.40.1190">
    <property type="match status" value="1"/>
</dbReference>
<organism evidence="1 2">
    <name type="scientific">Kosmotoga olearia (strain ATCC BAA-1733 / DSM 21960 / TBF 19.5.1)</name>
    <dbReference type="NCBI Taxonomy" id="521045"/>
    <lineage>
        <taxon>Bacteria</taxon>
        <taxon>Thermotogati</taxon>
        <taxon>Thermotogota</taxon>
        <taxon>Thermotogae</taxon>
        <taxon>Kosmotogales</taxon>
        <taxon>Kosmotogaceae</taxon>
        <taxon>Kosmotoga</taxon>
    </lineage>
</organism>
<name>C5CEE5_KOSOT</name>
<dbReference type="Gene3D" id="2.60.40.10">
    <property type="entry name" value="Immunoglobulins"/>
    <property type="match status" value="1"/>
</dbReference>
<evidence type="ECO:0000313" key="2">
    <source>
        <dbReference type="Proteomes" id="UP000002382"/>
    </source>
</evidence>
<dbReference type="eggNOG" id="COG4676">
    <property type="taxonomic scope" value="Bacteria"/>
</dbReference>
<protein>
    <submittedName>
        <fullName evidence="1">Uncharacterized protein</fullName>
    </submittedName>
</protein>
<accession>C5CEE5</accession>
<dbReference type="AlphaFoldDB" id="C5CEE5"/>
<dbReference type="InterPro" id="IPR013783">
    <property type="entry name" value="Ig-like_fold"/>
</dbReference>
<dbReference type="HOGENOM" id="CLU_264904_0_0_0"/>
<gene>
    <name evidence="1" type="ordered locus">Kole_1494</name>
</gene>
<evidence type="ECO:0000313" key="1">
    <source>
        <dbReference type="EMBL" id="ACR80185.1"/>
    </source>
</evidence>
<sequence>MNKRWPILFFILLLVGIGLGQILEIDLSGFPVICLTVTSTEISEVKENGKDVDILYSQQNGSLQKIWFLSNVTSHFRDSVKINAAGDDKTYVPPTFADNSVHVYVPPISDIPVIDGNITDWNRIPGIRFLYDDGKVHGKAVAGDVDLSGAFKLAYHDGVLYGLLLIRDDVPLPAYDISTIDYGDAVEIIINDQKIRILPGNFMNVDPHIILNGSRQDFKIVSKLQNGYYFYEFALPFGKLPDVFDFSLKIIDNDAPKQMDKSIFELLDLKVAKLTYQKPPKITLLTPEHNTVVSKPYTLVSGIVEGEDLDEVSIVHERIGTTGEKIFVEKHVVNLTDGEFHENLLLFPGENIISVVAENASGKTVVETRVTYPEGNSLLFILQWNDPGADLDLYVTLPDGRTIYFMDPESPGKLYATTKERMESYELPFEEMLPGLYIPRVHYYANNGAEGTIEGKIIVKMSGKLSNNVIYEKDFSFEKSQANPENAAPDATGNDWRDFAPVEIKLPDVSLKLKTNLPDEIEDLVTFNVSGVERKAGFIGAFGIGSKVTITVNRLIFETDESDLIEGYDTKYEFFQWDDNCQDPTITVTLNEPTTVSALFKKFVKVVVRDVDENGNYIGKEKIYWVEAGRLLTLDAREPEPMLFDGWIVNGVDLQDFDTTKKFRVSSPIFIVRRFSEIKDALIVNNVKSSTDEVRQFFNSFGIESKPVSLEKLKRNPEIIKNSRILFIGFSNLSRLEIQKLFNDYLKNVINVAIDNGVKILLSGGALYVLEGIGMITTYDVAIPAKSYVIPTNIYYDPDALFDNVALPTLAMIHDAELSTENLLDLSLVNYPDGVSTLSVAGFTEYNLPLILMDSAIVSEKTRKTELIPYYVPLVWNIKNSIIAYIGDLFTSDVYIGNTGKKLFGKFLKTLLELQERIVDSPAIESAYLKDDYIILTLFPLEKAFYEVWGKDSSGKVEHIATVYSTGVIKILPDKNYEMFAVRQLKGFNYSRLSEWKKPKVPEQVYFNVSGNIVEAFSDNLKRNKVWLREFENTEEIKFKRVDLNNDSVDDVLLFRKLKVRSDPAKSNIVITALSSDNRILWEYNFGEKNVFGFLPNYDFEKDSKNKTNECGKNVSIFTDSEGLTIAIFFNSFDEDSGEPTYSVVTCLTRRGELKAELWHPGSFNSMEFFDYNADGDTELLLTGYNIPLNAADVIIMPTKNFYAQTPPGSGRYFEERKGIYYDYFPGVKSIIGTTPKANGLIELRFESGEKIELQIGEGK</sequence>
<dbReference type="STRING" id="521045.Kole_1494"/>
<dbReference type="EMBL" id="CP001634">
    <property type="protein sequence ID" value="ACR80185.1"/>
    <property type="molecule type" value="Genomic_DNA"/>
</dbReference>
<reference evidence="1 2" key="2">
    <citation type="journal article" date="2011" name="J. Bacteriol.">
        <title>Genome Sequence of Kosmotoga olearia Strain TBF 19.5.1, a Thermophilic Bacterium with a Wide Growth Temperature Range, Isolated from the Troll B Oil Platform in the North Sea.</title>
        <authorList>
            <person name="Swithers K.S."/>
            <person name="Dipippo J.L."/>
            <person name="Bruce D.C."/>
            <person name="Detter C."/>
            <person name="Tapia R."/>
            <person name="Han S."/>
            <person name="Goodwin L.A."/>
            <person name="Han J."/>
            <person name="Woyke T."/>
            <person name="Pitluck S."/>
            <person name="Pennacchio L."/>
            <person name="Nolan M."/>
            <person name="Mikhailova N."/>
            <person name="Land M.L."/>
            <person name="Nesbo C.L."/>
            <person name="Gogarten J.P."/>
            <person name="Noll K.M."/>
        </authorList>
    </citation>
    <scope>NUCLEOTIDE SEQUENCE [LARGE SCALE GENOMIC DNA]</scope>
    <source>
        <strain evidence="2">ATCC BAA-1733 / DSM 21960 / TBF 19.5.1</strain>
    </source>
</reference>
<proteinExistence type="predicted"/>
<dbReference type="SUPFAM" id="SSF49344">
    <property type="entry name" value="CBD9-like"/>
    <property type="match status" value="1"/>
</dbReference>
<dbReference type="CDD" id="cd00241">
    <property type="entry name" value="DOMON_like"/>
    <property type="match status" value="1"/>
</dbReference>
<dbReference type="Proteomes" id="UP000002382">
    <property type="component" value="Chromosome"/>
</dbReference>
<reference evidence="1 2" key="1">
    <citation type="submission" date="2009-06" db="EMBL/GenBank/DDBJ databases">
        <title>Complete sequence of Thermotogales bacterium TBF 19.5.1.</title>
        <authorList>
            <consortium name="US DOE Joint Genome Institute"/>
            <person name="Lucas S."/>
            <person name="Copeland A."/>
            <person name="Lapidus A."/>
            <person name="Glavina del Rio T."/>
            <person name="Tice H."/>
            <person name="Bruce D."/>
            <person name="Goodwin L."/>
            <person name="Pitluck S."/>
            <person name="Chertkov O."/>
            <person name="Brettin T."/>
            <person name="Detter J.C."/>
            <person name="Han C."/>
            <person name="Schmutz J."/>
            <person name="Larimer F."/>
            <person name="Land M."/>
            <person name="Hauser L."/>
            <person name="Kyrpides N."/>
            <person name="Ovchinnikova G."/>
            <person name="Noll K."/>
        </authorList>
    </citation>
    <scope>NUCLEOTIDE SEQUENCE [LARGE SCALE GENOMIC DNA]</scope>
    <source>
        <strain evidence="2">ATCC BAA-1733 / DSM 21960 / TBF 19.5.1</strain>
    </source>
</reference>